<dbReference type="PANTHER" id="PTHR33112:SF9">
    <property type="entry name" value="HETEROKARYON INCOMPATIBILITY DOMAIN-CONTAINING PROTEIN"/>
    <property type="match status" value="1"/>
</dbReference>
<dbReference type="OrthoDB" id="8300194at2759"/>
<evidence type="ECO:0000313" key="2">
    <source>
        <dbReference type="EMBL" id="KAF2116879.1"/>
    </source>
</evidence>
<feature type="domain" description="Heterokaryon incompatibility" evidence="1">
    <location>
        <begin position="140"/>
        <end position="287"/>
    </location>
</feature>
<organism evidence="2 3">
    <name type="scientific">Lophiotrema nucula</name>
    <dbReference type="NCBI Taxonomy" id="690887"/>
    <lineage>
        <taxon>Eukaryota</taxon>
        <taxon>Fungi</taxon>
        <taxon>Dikarya</taxon>
        <taxon>Ascomycota</taxon>
        <taxon>Pezizomycotina</taxon>
        <taxon>Dothideomycetes</taxon>
        <taxon>Pleosporomycetidae</taxon>
        <taxon>Pleosporales</taxon>
        <taxon>Lophiotremataceae</taxon>
        <taxon>Lophiotrema</taxon>
    </lineage>
</organism>
<dbReference type="InterPro" id="IPR010730">
    <property type="entry name" value="HET"/>
</dbReference>
<dbReference type="EMBL" id="ML977320">
    <property type="protein sequence ID" value="KAF2116879.1"/>
    <property type="molecule type" value="Genomic_DNA"/>
</dbReference>
<sequence>MISRVPKFETHAVNAEVVITLPRYEPLWIMTNSLDPEGLTEKFSLYPAPVPTSDPPAKIIPSADSALTRCGKFRSVPSDPMSPSCVRTASSWLHECITGHELCNHGEHFKVPSRVLQIGEGDLRFQLYTVVERPIEGTRYVALSHCWGEASCTLQSLQSNIDHFKTIGMHWNQLPKTFQDAIVVSHALGITYLWIDSLCIIQDNRVDWEVESGLMKDVYENATVVIAAMSSPSDDNGFLLERPENFLQQMNIGTLEHPSIVQVARRINHKSSHANSPLSLRGWTFQERAVARRVLSFTDQEMSWECNSAWHCECGARDHIPRSAFAAYEGHMLCHLIDSADERTLYRVWRENIVEKYSTRALSKRSDKLPAISAIANVFLERLNSLRPAHLPSITYAAGLWHNAIDPSSVDIFFSLLWSPSGSPSRASAQTSEEVYPYRAPSWSWASLDAQVFYRHLGDDIKCPGSSIQKLWCPPMGQDPTGEVAEGSYIVIRGQLSPALRMKRRNPHQPYKPYDIESCYKDLDGSPWPIHDDCDLVNHEIPPSNTEKITHTTRRRRSDELFSEEKMADDVQVWCLHIGIGPKSEFQLCYSLVLGKLKTKPDKYCRLGILQYDHPGCQRLYKTTADQDMTIVEYEDVTIL</sequence>
<evidence type="ECO:0000313" key="3">
    <source>
        <dbReference type="Proteomes" id="UP000799770"/>
    </source>
</evidence>
<dbReference type="Proteomes" id="UP000799770">
    <property type="component" value="Unassembled WGS sequence"/>
</dbReference>
<keyword evidence="3" id="KW-1185">Reference proteome</keyword>
<dbReference type="PANTHER" id="PTHR33112">
    <property type="entry name" value="DOMAIN PROTEIN, PUTATIVE-RELATED"/>
    <property type="match status" value="1"/>
</dbReference>
<protein>
    <submittedName>
        <fullName evidence="2">Heterokaryon incompatibility protein-domain-containing protein</fullName>
    </submittedName>
</protein>
<name>A0A6A5ZBH4_9PLEO</name>
<accession>A0A6A5ZBH4</accession>
<reference evidence="2" key="1">
    <citation type="journal article" date="2020" name="Stud. Mycol.">
        <title>101 Dothideomycetes genomes: a test case for predicting lifestyles and emergence of pathogens.</title>
        <authorList>
            <person name="Haridas S."/>
            <person name="Albert R."/>
            <person name="Binder M."/>
            <person name="Bloem J."/>
            <person name="Labutti K."/>
            <person name="Salamov A."/>
            <person name="Andreopoulos B."/>
            <person name="Baker S."/>
            <person name="Barry K."/>
            <person name="Bills G."/>
            <person name="Bluhm B."/>
            <person name="Cannon C."/>
            <person name="Castanera R."/>
            <person name="Culley D."/>
            <person name="Daum C."/>
            <person name="Ezra D."/>
            <person name="Gonzalez J."/>
            <person name="Henrissat B."/>
            <person name="Kuo A."/>
            <person name="Liang C."/>
            <person name="Lipzen A."/>
            <person name="Lutzoni F."/>
            <person name="Magnuson J."/>
            <person name="Mondo S."/>
            <person name="Nolan M."/>
            <person name="Ohm R."/>
            <person name="Pangilinan J."/>
            <person name="Park H.-J."/>
            <person name="Ramirez L."/>
            <person name="Alfaro M."/>
            <person name="Sun H."/>
            <person name="Tritt A."/>
            <person name="Yoshinaga Y."/>
            <person name="Zwiers L.-H."/>
            <person name="Turgeon B."/>
            <person name="Goodwin S."/>
            <person name="Spatafora J."/>
            <person name="Crous P."/>
            <person name="Grigoriev I."/>
        </authorList>
    </citation>
    <scope>NUCLEOTIDE SEQUENCE</scope>
    <source>
        <strain evidence="2">CBS 627.86</strain>
    </source>
</reference>
<proteinExistence type="predicted"/>
<dbReference type="AlphaFoldDB" id="A0A6A5ZBH4"/>
<evidence type="ECO:0000259" key="1">
    <source>
        <dbReference type="Pfam" id="PF06985"/>
    </source>
</evidence>
<dbReference type="Pfam" id="PF06985">
    <property type="entry name" value="HET"/>
    <property type="match status" value="1"/>
</dbReference>
<gene>
    <name evidence="2" type="ORF">BDV96DRAFT_598718</name>
</gene>